<dbReference type="PANTHER" id="PTHR10827:SF98">
    <property type="entry name" value="45 KDA CALCIUM-BINDING PROTEIN"/>
    <property type="match status" value="1"/>
</dbReference>
<dbReference type="InterPro" id="IPR002048">
    <property type="entry name" value="EF_hand_dom"/>
</dbReference>
<organism evidence="6 7">
    <name type="scientific">Sphingomonas lutea</name>
    <dbReference type="NCBI Taxonomy" id="1045317"/>
    <lineage>
        <taxon>Bacteria</taxon>
        <taxon>Pseudomonadati</taxon>
        <taxon>Pseudomonadota</taxon>
        <taxon>Alphaproteobacteria</taxon>
        <taxon>Sphingomonadales</taxon>
        <taxon>Sphingomonadaceae</taxon>
        <taxon>Sphingomonas</taxon>
    </lineage>
</organism>
<keyword evidence="2" id="KW-0677">Repeat</keyword>
<keyword evidence="4" id="KW-0732">Signal</keyword>
<evidence type="ECO:0000313" key="6">
    <source>
        <dbReference type="EMBL" id="QNN67594.1"/>
    </source>
</evidence>
<name>A0A7G9SIB9_9SPHN</name>
<dbReference type="SMART" id="SM00054">
    <property type="entry name" value="EFh"/>
    <property type="match status" value="3"/>
</dbReference>
<dbReference type="GO" id="GO:0005509">
    <property type="term" value="F:calcium ion binding"/>
    <property type="evidence" value="ECO:0007669"/>
    <property type="project" value="InterPro"/>
</dbReference>
<dbReference type="Pfam" id="PF13202">
    <property type="entry name" value="EF-hand_5"/>
    <property type="match status" value="1"/>
</dbReference>
<accession>A0A7G9SIB9</accession>
<feature type="domain" description="EF-hand" evidence="5">
    <location>
        <begin position="83"/>
        <end position="118"/>
    </location>
</feature>
<dbReference type="SUPFAM" id="SSF47473">
    <property type="entry name" value="EF-hand"/>
    <property type="match status" value="1"/>
</dbReference>
<dbReference type="Gene3D" id="1.10.238.10">
    <property type="entry name" value="EF-hand"/>
    <property type="match status" value="2"/>
</dbReference>
<proteinExistence type="predicted"/>
<protein>
    <submittedName>
        <fullName evidence="6">EF-hand domain-containing protein</fullName>
    </submittedName>
</protein>
<dbReference type="PROSITE" id="PS50222">
    <property type="entry name" value="EF_HAND_2"/>
    <property type="match status" value="1"/>
</dbReference>
<evidence type="ECO:0000313" key="7">
    <source>
        <dbReference type="Proteomes" id="UP000515971"/>
    </source>
</evidence>
<gene>
    <name evidence="6" type="ORF">H9L13_01130</name>
</gene>
<feature type="region of interest" description="Disordered" evidence="3">
    <location>
        <begin position="151"/>
        <end position="176"/>
    </location>
</feature>
<dbReference type="InterPro" id="IPR011992">
    <property type="entry name" value="EF-hand-dom_pair"/>
</dbReference>
<sequence length="176" mass="18898">MTYRILSIAALTIAAATPVAAAAQTATRPATAAPAAQQTPNRATLLRNLDNNFKLIDGNGDGTLTAAELAAAEQKSQQQRLNATRQQVDARFTQLDTNKDGSLSKAEFMAVAPTRTVPTGNGLNLMNPLDKNKDSKVTLDEYRSPVLVRFDQMDTNKDGQISPAERQAATQTASRR</sequence>
<evidence type="ECO:0000256" key="3">
    <source>
        <dbReference type="SAM" id="MobiDB-lite"/>
    </source>
</evidence>
<keyword evidence="1" id="KW-0479">Metal-binding</keyword>
<evidence type="ECO:0000259" key="5">
    <source>
        <dbReference type="PROSITE" id="PS50222"/>
    </source>
</evidence>
<evidence type="ECO:0000256" key="1">
    <source>
        <dbReference type="ARBA" id="ARBA00022723"/>
    </source>
</evidence>
<dbReference type="Pfam" id="PF13499">
    <property type="entry name" value="EF-hand_7"/>
    <property type="match status" value="1"/>
</dbReference>
<dbReference type="PROSITE" id="PS00018">
    <property type="entry name" value="EF_HAND_1"/>
    <property type="match status" value="2"/>
</dbReference>
<dbReference type="RefSeq" id="WP_187538288.1">
    <property type="nucleotide sequence ID" value="NZ_BAABJT010000001.1"/>
</dbReference>
<dbReference type="Proteomes" id="UP000515971">
    <property type="component" value="Chromosome"/>
</dbReference>
<dbReference type="KEGG" id="slut:H9L13_01130"/>
<dbReference type="InterPro" id="IPR018247">
    <property type="entry name" value="EF_Hand_1_Ca_BS"/>
</dbReference>
<feature type="signal peptide" evidence="4">
    <location>
        <begin position="1"/>
        <end position="21"/>
    </location>
</feature>
<dbReference type="PANTHER" id="PTHR10827">
    <property type="entry name" value="RETICULOCALBIN"/>
    <property type="match status" value="1"/>
</dbReference>
<dbReference type="EMBL" id="CP060718">
    <property type="protein sequence ID" value="QNN67594.1"/>
    <property type="molecule type" value="Genomic_DNA"/>
</dbReference>
<dbReference type="AlphaFoldDB" id="A0A7G9SIB9"/>
<keyword evidence="7" id="KW-1185">Reference proteome</keyword>
<evidence type="ECO:0000256" key="2">
    <source>
        <dbReference type="ARBA" id="ARBA00022737"/>
    </source>
</evidence>
<feature type="chain" id="PRO_5028872547" evidence="4">
    <location>
        <begin position="22"/>
        <end position="176"/>
    </location>
</feature>
<reference evidence="6 7" key="1">
    <citation type="submission" date="2020-08" db="EMBL/GenBank/DDBJ databases">
        <title>Genome sequence of Sphingomonas lutea KCTC 23642T.</title>
        <authorList>
            <person name="Hyun D.-W."/>
            <person name="Bae J.-W."/>
        </authorList>
    </citation>
    <scope>NUCLEOTIDE SEQUENCE [LARGE SCALE GENOMIC DNA]</scope>
    <source>
        <strain evidence="6 7">KCTC 23642</strain>
    </source>
</reference>
<evidence type="ECO:0000256" key="4">
    <source>
        <dbReference type="SAM" id="SignalP"/>
    </source>
</evidence>